<evidence type="ECO:0000256" key="8">
    <source>
        <dbReference type="ARBA" id="ARBA00022816"/>
    </source>
</evidence>
<dbReference type="STRING" id="765915.A0A1Y2HJZ0"/>
<feature type="compositionally biased region" description="Pro residues" evidence="14">
    <location>
        <begin position="581"/>
        <end position="596"/>
    </location>
</feature>
<dbReference type="FunFam" id="3.30.70.330:FF:000003">
    <property type="entry name" value="Polyadenylate-binding protein"/>
    <property type="match status" value="1"/>
</dbReference>
<dbReference type="PANTHER" id="PTHR24012">
    <property type="entry name" value="RNA BINDING PROTEIN"/>
    <property type="match status" value="1"/>
</dbReference>
<dbReference type="Gene3D" id="1.10.1900.10">
    <property type="entry name" value="c-terminal domain of poly(a) binding protein"/>
    <property type="match status" value="1"/>
</dbReference>
<dbReference type="FunFam" id="3.30.70.330:FF:000520">
    <property type="entry name" value="Polyadenylate-binding protein"/>
    <property type="match status" value="1"/>
</dbReference>
<evidence type="ECO:0000256" key="2">
    <source>
        <dbReference type="ARBA" id="ARBA00004496"/>
    </source>
</evidence>
<feature type="compositionally biased region" description="Low complexity" evidence="14">
    <location>
        <begin position="480"/>
        <end position="492"/>
    </location>
</feature>
<keyword evidence="10 12" id="KW-0694">RNA-binding</keyword>
<dbReference type="GO" id="GO:0051028">
    <property type="term" value="P:mRNA transport"/>
    <property type="evidence" value="ECO:0007669"/>
    <property type="project" value="UniProtKB-KW"/>
</dbReference>
<dbReference type="InterPro" id="IPR003954">
    <property type="entry name" value="RRM_euk-type"/>
</dbReference>
<dbReference type="GO" id="GO:0006397">
    <property type="term" value="P:mRNA processing"/>
    <property type="evidence" value="ECO:0007669"/>
    <property type="project" value="UniProtKB-KW"/>
</dbReference>
<dbReference type="InterPro" id="IPR002004">
    <property type="entry name" value="PABP_HYD_C"/>
</dbReference>
<dbReference type="FunFam" id="3.30.70.330:FF:000648">
    <property type="entry name" value="Polyadenylate-binding protein"/>
    <property type="match status" value="1"/>
</dbReference>
<evidence type="ECO:0000256" key="10">
    <source>
        <dbReference type="ARBA" id="ARBA00022884"/>
    </source>
</evidence>
<feature type="compositionally biased region" description="Gly residues" evidence="14">
    <location>
        <begin position="532"/>
        <end position="542"/>
    </location>
</feature>
<protein>
    <recommendedName>
        <fullName evidence="13">Polyadenylate-binding protein</fullName>
        <shortName evidence="13">PABP</shortName>
    </recommendedName>
</protein>
<evidence type="ECO:0000256" key="14">
    <source>
        <dbReference type="SAM" id="MobiDB-lite"/>
    </source>
</evidence>
<evidence type="ECO:0000256" key="6">
    <source>
        <dbReference type="ARBA" id="ARBA00022664"/>
    </source>
</evidence>
<accession>A0A1Y2HJZ0</accession>
<feature type="domain" description="RRM" evidence="15">
    <location>
        <begin position="50"/>
        <end position="128"/>
    </location>
</feature>
<keyword evidence="7" id="KW-0677">Repeat</keyword>
<dbReference type="SUPFAM" id="SSF63570">
    <property type="entry name" value="PABC (PABP) domain"/>
    <property type="match status" value="1"/>
</dbReference>
<dbReference type="NCBIfam" id="TIGR01628">
    <property type="entry name" value="PABP-1234"/>
    <property type="match status" value="1"/>
</dbReference>
<dbReference type="FunFam" id="3.30.70.330:FF:000441">
    <property type="entry name" value="Polyadenylate-binding protein"/>
    <property type="match status" value="1"/>
</dbReference>
<feature type="region of interest" description="Disordered" evidence="14">
    <location>
        <begin position="474"/>
        <end position="493"/>
    </location>
</feature>
<dbReference type="Gene3D" id="3.30.70.330">
    <property type="match status" value="4"/>
</dbReference>
<gene>
    <name evidence="17" type="ORF">BCR44DRAFT_1461486</name>
</gene>
<feature type="compositionally biased region" description="Low complexity" evidence="14">
    <location>
        <begin position="543"/>
        <end position="557"/>
    </location>
</feature>
<sequence>MSAQDQTVVAAAPAPAQATATNAAAAAAVPAGAAAPAAANPAGFAPQPTASLYVGELDPSVTEAFLFEMFNVIGPVASVRVCRDAVTRRSLGYAYVNFHHQADGERALEQLNYTPIKGRTCRIMWSQRDPSLRKSGTGNIFIKNLDASIDNKALHDTFAAFGKILSCKVAARDGQSLGYGFVHYETREAADAAIAAVNGMLLNDKEVFVGLHVPKRERDAELAKQRSQFTNLYVKNVAEEVTDDEFKEMFEAFGPVVSAVIQRDEEGKSKGFGFVNYTKHEDAQVAVEQLNEKEVKGMTLYVARAQKKAEREEELRRQYESARQERLQKYQGNNVYIKNLDDDVDDERLRAEFAAFGTITSAKVMRDEKGVSRGFGFVCYSTPEEATASVTEMNQKILGTKPLYVALAQRKDQRRAQLEAQYAQRQQANMYRMGPGAAPMLPPGAMFPAHPHPMYFPPGAVPPGAAGRPFYPQPMPPQAGPAGRSRWPAAGPGAPPMGAPMGYPPMGYSPMGPMGGAPGPMGMPGMPQGMRGGRGGRGGPMRGAGQPRMPRGAPMAGPGPQGFKYTSSVRNAPDGMDAPQAPIPAPQAPVPAPQAPAPAAQSLLPASLSPAALANASPEEQKQLLGETLYPLIAAREPEHAPKITGMLLEMETTEVLHLLESADDLNAKVDEAAELVRQHMAAEEAEAQQE</sequence>
<dbReference type="PROSITE" id="PS50102">
    <property type="entry name" value="RRM"/>
    <property type="match status" value="4"/>
</dbReference>
<dbReference type="CDD" id="cd12381">
    <property type="entry name" value="RRM4_I_PABPs"/>
    <property type="match status" value="1"/>
</dbReference>
<dbReference type="AlphaFoldDB" id="A0A1Y2HJZ0"/>
<evidence type="ECO:0000313" key="17">
    <source>
        <dbReference type="EMBL" id="ORZ34900.1"/>
    </source>
</evidence>
<keyword evidence="18" id="KW-1185">Reference proteome</keyword>
<dbReference type="InterPro" id="IPR012677">
    <property type="entry name" value="Nucleotide-bd_a/b_plait_sf"/>
</dbReference>
<dbReference type="InterPro" id="IPR000504">
    <property type="entry name" value="RRM_dom"/>
</dbReference>
<comment type="similarity">
    <text evidence="3 13">Belongs to the polyadenylate-binding protein type-1 family.</text>
</comment>
<organism evidence="17 18">
    <name type="scientific">Catenaria anguillulae PL171</name>
    <dbReference type="NCBI Taxonomy" id="765915"/>
    <lineage>
        <taxon>Eukaryota</taxon>
        <taxon>Fungi</taxon>
        <taxon>Fungi incertae sedis</taxon>
        <taxon>Blastocladiomycota</taxon>
        <taxon>Blastocladiomycetes</taxon>
        <taxon>Blastocladiales</taxon>
        <taxon>Catenariaceae</taxon>
        <taxon>Catenaria</taxon>
    </lineage>
</organism>
<reference evidence="17 18" key="1">
    <citation type="submission" date="2016-07" db="EMBL/GenBank/DDBJ databases">
        <title>Pervasive Adenine N6-methylation of Active Genes in Fungi.</title>
        <authorList>
            <consortium name="DOE Joint Genome Institute"/>
            <person name="Mondo S.J."/>
            <person name="Dannebaum R.O."/>
            <person name="Kuo R.C."/>
            <person name="Labutti K."/>
            <person name="Haridas S."/>
            <person name="Kuo A."/>
            <person name="Salamov A."/>
            <person name="Ahrendt S.R."/>
            <person name="Lipzen A."/>
            <person name="Sullivan W."/>
            <person name="Andreopoulos W.B."/>
            <person name="Clum A."/>
            <person name="Lindquist E."/>
            <person name="Daum C."/>
            <person name="Ramamoorthy G.K."/>
            <person name="Gryganskyi A."/>
            <person name="Culley D."/>
            <person name="Magnuson J.K."/>
            <person name="James T.Y."/>
            <person name="O'Malley M.A."/>
            <person name="Stajich J.E."/>
            <person name="Spatafora J.W."/>
            <person name="Visel A."/>
            <person name="Grigoriev I.V."/>
        </authorList>
    </citation>
    <scope>NUCLEOTIDE SEQUENCE [LARGE SCALE GENOMIC DNA]</scope>
    <source>
        <strain evidence="17 18">PL171</strain>
    </source>
</reference>
<dbReference type="SMART" id="SM00517">
    <property type="entry name" value="PolyA"/>
    <property type="match status" value="1"/>
</dbReference>
<proteinExistence type="inferred from homology"/>
<feature type="domain" description="RRM" evidence="15">
    <location>
        <begin position="230"/>
        <end position="307"/>
    </location>
</feature>
<dbReference type="SUPFAM" id="SSF54928">
    <property type="entry name" value="RNA-binding domain, RBD"/>
    <property type="match status" value="2"/>
</dbReference>
<dbReference type="InterPro" id="IPR035979">
    <property type="entry name" value="RBD_domain_sf"/>
</dbReference>
<keyword evidence="5 13" id="KW-0963">Cytoplasm</keyword>
<evidence type="ECO:0000256" key="11">
    <source>
        <dbReference type="ARBA" id="ARBA00023242"/>
    </source>
</evidence>
<evidence type="ECO:0000256" key="1">
    <source>
        <dbReference type="ARBA" id="ARBA00004123"/>
    </source>
</evidence>
<dbReference type="Proteomes" id="UP000193411">
    <property type="component" value="Unassembled WGS sequence"/>
</dbReference>
<keyword evidence="8" id="KW-0509">mRNA transport</keyword>
<dbReference type="InterPro" id="IPR006515">
    <property type="entry name" value="PABP_1234"/>
</dbReference>
<dbReference type="GO" id="GO:0005634">
    <property type="term" value="C:nucleus"/>
    <property type="evidence" value="ECO:0007669"/>
    <property type="project" value="UniProtKB-SubCell"/>
</dbReference>
<feature type="domain" description="RRM" evidence="15">
    <location>
        <begin position="138"/>
        <end position="214"/>
    </location>
</feature>
<keyword evidence="4" id="KW-0813">Transport</keyword>
<feature type="domain" description="RRM" evidence="15">
    <location>
        <begin position="333"/>
        <end position="410"/>
    </location>
</feature>
<comment type="caution">
    <text evidence="17">The sequence shown here is derived from an EMBL/GenBank/DDBJ whole genome shotgun (WGS) entry which is preliminary data.</text>
</comment>
<feature type="region of interest" description="Disordered" evidence="14">
    <location>
        <begin position="532"/>
        <end position="557"/>
    </location>
</feature>
<keyword evidence="11" id="KW-0539">Nucleus</keyword>
<dbReference type="PROSITE" id="PS51309">
    <property type="entry name" value="PABC"/>
    <property type="match status" value="1"/>
</dbReference>
<dbReference type="GO" id="GO:0005737">
    <property type="term" value="C:cytoplasm"/>
    <property type="evidence" value="ECO:0007669"/>
    <property type="project" value="UniProtKB-SubCell"/>
</dbReference>
<comment type="subcellular location">
    <subcellularLocation>
        <location evidence="2 13">Cytoplasm</location>
    </subcellularLocation>
    <subcellularLocation>
        <location evidence="1">Nucleus</location>
    </subcellularLocation>
</comment>
<evidence type="ECO:0000256" key="5">
    <source>
        <dbReference type="ARBA" id="ARBA00022490"/>
    </source>
</evidence>
<dbReference type="InterPro" id="IPR034364">
    <property type="entry name" value="PABP_RRM1"/>
</dbReference>
<evidence type="ECO:0000256" key="3">
    <source>
        <dbReference type="ARBA" id="ARBA00008557"/>
    </source>
</evidence>
<name>A0A1Y2HJZ0_9FUNG</name>
<keyword evidence="9" id="KW-0810">Translation regulation</keyword>
<dbReference type="GO" id="GO:0006417">
    <property type="term" value="P:regulation of translation"/>
    <property type="evidence" value="ECO:0007669"/>
    <property type="project" value="UniProtKB-KW"/>
</dbReference>
<dbReference type="InterPro" id="IPR036053">
    <property type="entry name" value="PABP-dom"/>
</dbReference>
<dbReference type="InterPro" id="IPR045305">
    <property type="entry name" value="RRM2_I_PABPs"/>
</dbReference>
<dbReference type="OrthoDB" id="19742at2759"/>
<dbReference type="CDD" id="cd12378">
    <property type="entry name" value="RRM1_I_PABPs"/>
    <property type="match status" value="1"/>
</dbReference>
<evidence type="ECO:0000256" key="4">
    <source>
        <dbReference type="ARBA" id="ARBA00022448"/>
    </source>
</evidence>
<feature type="domain" description="PABC" evidence="16">
    <location>
        <begin position="605"/>
        <end position="682"/>
    </location>
</feature>
<evidence type="ECO:0000259" key="16">
    <source>
        <dbReference type="PROSITE" id="PS51309"/>
    </source>
</evidence>
<dbReference type="CDD" id="cd12379">
    <property type="entry name" value="RRM2_I_PABPs"/>
    <property type="match status" value="1"/>
</dbReference>
<dbReference type="Pfam" id="PF00076">
    <property type="entry name" value="RRM_1"/>
    <property type="match status" value="4"/>
</dbReference>
<evidence type="ECO:0000256" key="7">
    <source>
        <dbReference type="ARBA" id="ARBA00022737"/>
    </source>
</evidence>
<evidence type="ECO:0000256" key="13">
    <source>
        <dbReference type="RuleBase" id="RU362004"/>
    </source>
</evidence>
<evidence type="ECO:0000313" key="18">
    <source>
        <dbReference type="Proteomes" id="UP000193411"/>
    </source>
</evidence>
<evidence type="ECO:0000256" key="12">
    <source>
        <dbReference type="PROSITE-ProRule" id="PRU00176"/>
    </source>
</evidence>
<dbReference type="Pfam" id="PF00658">
    <property type="entry name" value="MLLE"/>
    <property type="match status" value="1"/>
</dbReference>
<feature type="region of interest" description="Disordered" evidence="14">
    <location>
        <begin position="572"/>
        <end position="599"/>
    </location>
</feature>
<evidence type="ECO:0000259" key="15">
    <source>
        <dbReference type="PROSITE" id="PS50102"/>
    </source>
</evidence>
<dbReference type="SMART" id="SM00361">
    <property type="entry name" value="RRM_1"/>
    <property type="match status" value="2"/>
</dbReference>
<dbReference type="GO" id="GO:0003723">
    <property type="term" value="F:RNA binding"/>
    <property type="evidence" value="ECO:0007669"/>
    <property type="project" value="UniProtKB-UniRule"/>
</dbReference>
<dbReference type="SMART" id="SM00360">
    <property type="entry name" value="RRM"/>
    <property type="match status" value="4"/>
</dbReference>
<dbReference type="CDD" id="cd12380">
    <property type="entry name" value="RRM3_I_PABPs"/>
    <property type="match status" value="1"/>
</dbReference>
<keyword evidence="6" id="KW-0507">mRNA processing</keyword>
<comment type="function">
    <text evidence="13">Binds the poly(A) tail of mRNA.</text>
</comment>
<dbReference type="EMBL" id="MCFL01000025">
    <property type="protein sequence ID" value="ORZ34900.1"/>
    <property type="molecule type" value="Genomic_DNA"/>
</dbReference>
<evidence type="ECO:0000256" key="9">
    <source>
        <dbReference type="ARBA" id="ARBA00022845"/>
    </source>
</evidence>